<dbReference type="Pfam" id="PF01381">
    <property type="entry name" value="HTH_3"/>
    <property type="match status" value="1"/>
</dbReference>
<dbReference type="Gene3D" id="1.10.260.40">
    <property type="entry name" value="lambda repressor-like DNA-binding domains"/>
    <property type="match status" value="1"/>
</dbReference>
<organism evidence="2 5">
    <name type="scientific">Thalassospira lucentensis</name>
    <dbReference type="NCBI Taxonomy" id="168935"/>
    <lineage>
        <taxon>Bacteria</taxon>
        <taxon>Pseudomonadati</taxon>
        <taxon>Pseudomonadota</taxon>
        <taxon>Alphaproteobacteria</taxon>
        <taxon>Rhodospirillales</taxon>
        <taxon>Thalassospiraceae</taxon>
        <taxon>Thalassospira</taxon>
    </lineage>
</organism>
<feature type="domain" description="HTH cro/C1-type" evidence="1">
    <location>
        <begin position="67"/>
        <end position="121"/>
    </location>
</feature>
<dbReference type="EMBL" id="DOOG01000037">
    <property type="protein sequence ID" value="HBU97140.1"/>
    <property type="molecule type" value="Genomic_DNA"/>
</dbReference>
<evidence type="ECO:0000313" key="3">
    <source>
        <dbReference type="EMBL" id="HCW66502.1"/>
    </source>
</evidence>
<dbReference type="InterPro" id="IPR010982">
    <property type="entry name" value="Lambda_DNA-bd_dom_sf"/>
</dbReference>
<dbReference type="SMART" id="SM00530">
    <property type="entry name" value="HTH_XRE"/>
    <property type="match status" value="1"/>
</dbReference>
<gene>
    <name evidence="2" type="ORF">DEF21_04435</name>
    <name evidence="3" type="ORF">DHR80_04665</name>
</gene>
<proteinExistence type="predicted"/>
<dbReference type="AlphaFoldDB" id="A0A358HPR2"/>
<reference evidence="4 5" key="1">
    <citation type="journal article" date="2018" name="Nat. Biotechnol.">
        <title>A standardized bacterial taxonomy based on genome phylogeny substantially revises the tree of life.</title>
        <authorList>
            <person name="Parks D.H."/>
            <person name="Chuvochina M."/>
            <person name="Waite D.W."/>
            <person name="Rinke C."/>
            <person name="Skarshewski A."/>
            <person name="Chaumeil P.A."/>
            <person name="Hugenholtz P."/>
        </authorList>
    </citation>
    <scope>NUCLEOTIDE SEQUENCE [LARGE SCALE GENOMIC DNA]</scope>
    <source>
        <strain evidence="2">UBA8707</strain>
        <strain evidence="3">UBA9881</strain>
    </source>
</reference>
<dbReference type="CDD" id="cd00093">
    <property type="entry name" value="HTH_XRE"/>
    <property type="match status" value="1"/>
</dbReference>
<dbReference type="GO" id="GO:0003677">
    <property type="term" value="F:DNA binding"/>
    <property type="evidence" value="ECO:0007669"/>
    <property type="project" value="InterPro"/>
</dbReference>
<evidence type="ECO:0000313" key="4">
    <source>
        <dbReference type="Proteomes" id="UP000264179"/>
    </source>
</evidence>
<dbReference type="RefSeq" id="WP_276651678.1">
    <property type="nucleotide sequence ID" value="NZ_DOOG01000037.1"/>
</dbReference>
<dbReference type="Proteomes" id="UP000264179">
    <property type="component" value="Unassembled WGS sequence"/>
</dbReference>
<name>A0A358HPR2_9PROT</name>
<accession>A0A358HPR2</accession>
<comment type="caution">
    <text evidence="2">The sequence shown here is derived from an EMBL/GenBank/DDBJ whole genome shotgun (WGS) entry which is preliminary data.</text>
</comment>
<evidence type="ECO:0000313" key="2">
    <source>
        <dbReference type="EMBL" id="HBU97140.1"/>
    </source>
</evidence>
<dbReference type="EMBL" id="DPOP01000043">
    <property type="protein sequence ID" value="HCW66502.1"/>
    <property type="molecule type" value="Genomic_DNA"/>
</dbReference>
<dbReference type="InterPro" id="IPR001387">
    <property type="entry name" value="Cro/C1-type_HTH"/>
</dbReference>
<protein>
    <submittedName>
        <fullName evidence="2">XRE family transcriptional regulator</fullName>
    </submittedName>
</protein>
<sequence>MNAPHQIIYKDDKPEFAVVPWDEYVRVFRPSEDDLDAMALQQALANDDGVRIPASVIHRLSDGENPVRVYREHYDLTQEGLGAKVGVTGTYIGTIERGARPLSKKLAMKIASVFKVDADELEPWSQE</sequence>
<evidence type="ECO:0000313" key="5">
    <source>
        <dbReference type="Proteomes" id="UP000264753"/>
    </source>
</evidence>
<dbReference type="SUPFAM" id="SSF47413">
    <property type="entry name" value="lambda repressor-like DNA-binding domains"/>
    <property type="match status" value="1"/>
</dbReference>
<dbReference type="Proteomes" id="UP000264753">
    <property type="component" value="Unassembled WGS sequence"/>
</dbReference>
<evidence type="ECO:0000259" key="1">
    <source>
        <dbReference type="PROSITE" id="PS50943"/>
    </source>
</evidence>
<dbReference type="PROSITE" id="PS50943">
    <property type="entry name" value="HTH_CROC1"/>
    <property type="match status" value="1"/>
</dbReference>